<sequence length="432" mass="49551">MFKRQKQSEPVLNPDAYVQQVKMDTKQNADLTKQLKMVNMTHRDLATLRALKPLVSEHIDAIVSQFYKNIEHEPSLMRIIESNSSVERLKKTLTRHIQEMFNGVIDESFVEQRKYIAYAHVKIGLMPKWYLSAFQDLLNSFHEIFFDHFDHIDDIRNALSATSKILNIEQQLVLETFEHENNRERQEQYDQQQQLIEEIDRMSDELVAISQQTDAATKQLLEHSNEIRSFSQTTVETASTVEEQSNTGKSELEKQLDQMNDIEKQMNTIYSEMNELETASSKINEILNFITDVSEQTNLLSLNASIEAARAGELGKGFAVVAEEVKKLSEQTRGSIDNITELINTTNKQIKQVSHSVADTTSLIQQGSEKMKHTDTFFNDILTNTRESKAMNDEMGQKLAHINEIIQQLSESYAEVNQSAESLASLAKDYKH</sequence>
<reference evidence="6 7" key="1">
    <citation type="submission" date="2024-06" db="EMBL/GenBank/DDBJ databases">
        <title>Genomic Encyclopedia of Type Strains, Phase IV (KMG-IV): sequencing the most valuable type-strain genomes for metagenomic binning, comparative biology and taxonomic classification.</title>
        <authorList>
            <person name="Goeker M."/>
        </authorList>
    </citation>
    <scope>NUCLEOTIDE SEQUENCE [LARGE SCALE GENOMIC DNA]</scope>
    <source>
        <strain evidence="6 7">DSM 23520</strain>
    </source>
</reference>
<dbReference type="PANTHER" id="PTHR32089">
    <property type="entry name" value="METHYL-ACCEPTING CHEMOTAXIS PROTEIN MCPB"/>
    <property type="match status" value="1"/>
</dbReference>
<evidence type="ECO:0000256" key="3">
    <source>
        <dbReference type="PROSITE-ProRule" id="PRU00284"/>
    </source>
</evidence>
<keyword evidence="7" id="KW-1185">Reference proteome</keyword>
<dbReference type="InterPro" id="IPR004090">
    <property type="entry name" value="Chemotax_Me-accpt_rcpt"/>
</dbReference>
<dbReference type="Gene3D" id="1.10.490.10">
    <property type="entry name" value="Globins"/>
    <property type="match status" value="1"/>
</dbReference>
<dbReference type="CDD" id="cd11386">
    <property type="entry name" value="MCP_signal"/>
    <property type="match status" value="1"/>
</dbReference>
<dbReference type="Pfam" id="PF00015">
    <property type="entry name" value="MCPsignal"/>
    <property type="match status" value="1"/>
</dbReference>
<keyword evidence="1 3" id="KW-0807">Transducer</keyword>
<evidence type="ECO:0000313" key="6">
    <source>
        <dbReference type="EMBL" id="MET3683943.1"/>
    </source>
</evidence>
<dbReference type="PROSITE" id="PS50111">
    <property type="entry name" value="CHEMOTAXIS_TRANSDUC_2"/>
    <property type="match status" value="1"/>
</dbReference>
<dbReference type="InterPro" id="IPR004089">
    <property type="entry name" value="MCPsignal_dom"/>
</dbReference>
<gene>
    <name evidence="6" type="ORF">ABID56_002059</name>
</gene>
<feature type="domain" description="Methyl-accepting transducer" evidence="5">
    <location>
        <begin position="181"/>
        <end position="424"/>
    </location>
</feature>
<comment type="similarity">
    <text evidence="2">Belongs to the methyl-accepting chemotaxis (MCP) protein family.</text>
</comment>
<evidence type="ECO:0000256" key="1">
    <source>
        <dbReference type="ARBA" id="ARBA00023224"/>
    </source>
</evidence>
<evidence type="ECO:0000259" key="5">
    <source>
        <dbReference type="PROSITE" id="PS50111"/>
    </source>
</evidence>
<feature type="coiled-coil region" evidence="4">
    <location>
        <begin position="182"/>
        <end position="212"/>
    </location>
</feature>
<dbReference type="InterPro" id="IPR039379">
    <property type="entry name" value="Protoglobin_sensor_dom"/>
</dbReference>
<evidence type="ECO:0000313" key="7">
    <source>
        <dbReference type="Proteomes" id="UP001549167"/>
    </source>
</evidence>
<dbReference type="CDD" id="cd01068">
    <property type="entry name" value="globin_sensor"/>
    <property type="match status" value="1"/>
</dbReference>
<dbReference type="InterPro" id="IPR009050">
    <property type="entry name" value="Globin-like_sf"/>
</dbReference>
<dbReference type="Pfam" id="PF11563">
    <property type="entry name" value="Protoglobin"/>
    <property type="match status" value="1"/>
</dbReference>
<organism evidence="6 7">
    <name type="scientific">Alkalibacillus flavidus</name>
    <dbReference type="NCBI Taxonomy" id="546021"/>
    <lineage>
        <taxon>Bacteria</taxon>
        <taxon>Bacillati</taxon>
        <taxon>Bacillota</taxon>
        <taxon>Bacilli</taxon>
        <taxon>Bacillales</taxon>
        <taxon>Bacillaceae</taxon>
        <taxon>Alkalibacillus</taxon>
    </lineage>
</organism>
<evidence type="ECO:0000256" key="4">
    <source>
        <dbReference type="SAM" id="Coils"/>
    </source>
</evidence>
<name>A0ABV2KWH5_9BACI</name>
<dbReference type="SUPFAM" id="SSF46458">
    <property type="entry name" value="Globin-like"/>
    <property type="match status" value="1"/>
</dbReference>
<dbReference type="RefSeq" id="WP_354220825.1">
    <property type="nucleotide sequence ID" value="NZ_JBEPMX010000010.1"/>
</dbReference>
<dbReference type="SUPFAM" id="SSF58104">
    <property type="entry name" value="Methyl-accepting chemotaxis protein (MCP) signaling domain"/>
    <property type="match status" value="1"/>
</dbReference>
<dbReference type="InterPro" id="IPR044398">
    <property type="entry name" value="Globin-sensor_dom"/>
</dbReference>
<comment type="caution">
    <text evidence="6">The sequence shown here is derived from an EMBL/GenBank/DDBJ whole genome shotgun (WGS) entry which is preliminary data.</text>
</comment>
<dbReference type="Gene3D" id="1.10.287.950">
    <property type="entry name" value="Methyl-accepting chemotaxis protein"/>
    <property type="match status" value="1"/>
</dbReference>
<feature type="coiled-coil region" evidence="4">
    <location>
        <begin position="252"/>
        <end position="279"/>
    </location>
</feature>
<accession>A0ABV2KWH5</accession>
<dbReference type="EMBL" id="JBEPMX010000010">
    <property type="protein sequence ID" value="MET3683943.1"/>
    <property type="molecule type" value="Genomic_DNA"/>
</dbReference>
<proteinExistence type="inferred from homology"/>
<dbReference type="PRINTS" id="PR00260">
    <property type="entry name" value="CHEMTRNSDUCR"/>
</dbReference>
<protein>
    <submittedName>
        <fullName evidence="6">Heme-based aerotactic transducer</fullName>
    </submittedName>
</protein>
<dbReference type="SMART" id="SM00283">
    <property type="entry name" value="MA"/>
    <property type="match status" value="1"/>
</dbReference>
<keyword evidence="4" id="KW-0175">Coiled coil</keyword>
<dbReference type="PANTHER" id="PTHR32089:SF118">
    <property type="entry name" value="HEME-BASED AEROTACTIC TRANSDUCER HEMAT"/>
    <property type="match status" value="1"/>
</dbReference>
<dbReference type="InterPro" id="IPR012292">
    <property type="entry name" value="Globin/Proto"/>
</dbReference>
<dbReference type="Proteomes" id="UP001549167">
    <property type="component" value="Unassembled WGS sequence"/>
</dbReference>
<evidence type="ECO:0000256" key="2">
    <source>
        <dbReference type="ARBA" id="ARBA00029447"/>
    </source>
</evidence>